<gene>
    <name evidence="2" type="ORF">FOYG_03760</name>
</gene>
<dbReference type="EMBL" id="JH717840">
    <property type="protein sequence ID" value="EWY99822.1"/>
    <property type="molecule type" value="Genomic_DNA"/>
</dbReference>
<feature type="region of interest" description="Disordered" evidence="1">
    <location>
        <begin position="27"/>
        <end position="114"/>
    </location>
</feature>
<accession>W9IYL9</accession>
<evidence type="ECO:0000313" key="2">
    <source>
        <dbReference type="EMBL" id="EWY99822.1"/>
    </source>
</evidence>
<sequence>MPILISINKRHKSSVLIASHQIHPHKPTISINKFPTQSSSQWQAFQPKTTSRPKPSTADPSPKLKPRPLPPKNQPSPAAAPLKAVSQPPLRVYTTSSRTSSRKRVKWYESRLPR</sequence>
<feature type="compositionally biased region" description="Polar residues" evidence="1">
    <location>
        <begin position="29"/>
        <end position="54"/>
    </location>
</feature>
<proteinExistence type="predicted"/>
<evidence type="ECO:0000256" key="1">
    <source>
        <dbReference type="SAM" id="MobiDB-lite"/>
    </source>
</evidence>
<reference evidence="2 3" key="1">
    <citation type="submission" date="2011-06" db="EMBL/GenBank/DDBJ databases">
        <title>The Genome Sequence of Fusarium oxysporum FOSC 3-a.</title>
        <authorList>
            <consortium name="The Broad Institute Genome Sequencing Platform"/>
            <person name="Ma L.-J."/>
            <person name="Gale L.R."/>
            <person name="Schwartz D.C."/>
            <person name="Zhou S."/>
            <person name="Corby-Kistler H."/>
            <person name="Young S.K."/>
            <person name="Zeng Q."/>
            <person name="Gargeya S."/>
            <person name="Fitzgerald M."/>
            <person name="Haas B."/>
            <person name="Abouelleil A."/>
            <person name="Alvarado L."/>
            <person name="Arachchi H.M."/>
            <person name="Berlin A."/>
            <person name="Brown A."/>
            <person name="Chapman S.B."/>
            <person name="Chen Z."/>
            <person name="Dunbar C."/>
            <person name="Freedman E."/>
            <person name="Gearin G."/>
            <person name="Gellesch M."/>
            <person name="Goldberg J."/>
            <person name="Griggs A."/>
            <person name="Gujja S."/>
            <person name="Heiman D."/>
            <person name="Howarth C."/>
            <person name="Larson L."/>
            <person name="Lui A."/>
            <person name="MacDonald P.J.P."/>
            <person name="Mehta T."/>
            <person name="Montmayeur A."/>
            <person name="Murphy C."/>
            <person name="Neiman D."/>
            <person name="Pearson M."/>
            <person name="Priest M."/>
            <person name="Roberts A."/>
            <person name="Saif S."/>
            <person name="Shea T."/>
            <person name="Shenoy N."/>
            <person name="Sisk P."/>
            <person name="Stolte C."/>
            <person name="Sykes S."/>
            <person name="Wortman J."/>
            <person name="Nusbaum C."/>
            <person name="Birren B."/>
        </authorList>
    </citation>
    <scope>NUCLEOTIDE SEQUENCE [LARGE SCALE GENOMIC DNA]</scope>
    <source>
        <strain evidence="3">FOSC 3-a</strain>
    </source>
</reference>
<dbReference type="Proteomes" id="UP000030753">
    <property type="component" value="Unassembled WGS sequence"/>
</dbReference>
<dbReference type="HOGENOM" id="CLU_2121150_0_0_1"/>
<protein>
    <submittedName>
        <fullName evidence="2">Uncharacterized protein</fullName>
    </submittedName>
</protein>
<organism evidence="2 3">
    <name type="scientific">Fusarium oxysporum NRRL 32931</name>
    <dbReference type="NCBI Taxonomy" id="660029"/>
    <lineage>
        <taxon>Eukaryota</taxon>
        <taxon>Fungi</taxon>
        <taxon>Dikarya</taxon>
        <taxon>Ascomycota</taxon>
        <taxon>Pezizomycotina</taxon>
        <taxon>Sordariomycetes</taxon>
        <taxon>Hypocreomycetidae</taxon>
        <taxon>Hypocreales</taxon>
        <taxon>Nectriaceae</taxon>
        <taxon>Fusarium</taxon>
        <taxon>Fusarium oxysporum species complex</taxon>
    </lineage>
</organism>
<evidence type="ECO:0000313" key="3">
    <source>
        <dbReference type="Proteomes" id="UP000030753"/>
    </source>
</evidence>
<dbReference type="AlphaFoldDB" id="W9IYL9"/>
<name>W9IYL9_FUSOX</name>